<feature type="transmembrane region" description="Helical" evidence="1">
    <location>
        <begin position="18"/>
        <end position="43"/>
    </location>
</feature>
<name>A0ABU1V1T2_9GAMM</name>
<proteinExistence type="predicted"/>
<dbReference type="EMBL" id="JAVDVX010000006">
    <property type="protein sequence ID" value="MDR7091412.1"/>
    <property type="molecule type" value="Genomic_DNA"/>
</dbReference>
<comment type="caution">
    <text evidence="2">The sequence shown here is derived from an EMBL/GenBank/DDBJ whole genome shotgun (WGS) entry which is preliminary data.</text>
</comment>
<keyword evidence="1" id="KW-0812">Transmembrane</keyword>
<dbReference type="Proteomes" id="UP001253595">
    <property type="component" value="Unassembled WGS sequence"/>
</dbReference>
<accession>A0ABU1V1T2</accession>
<organism evidence="2 3">
    <name type="scientific">Cellvibrio fibrivorans</name>
    <dbReference type="NCBI Taxonomy" id="126350"/>
    <lineage>
        <taxon>Bacteria</taxon>
        <taxon>Pseudomonadati</taxon>
        <taxon>Pseudomonadota</taxon>
        <taxon>Gammaproteobacteria</taxon>
        <taxon>Cellvibrionales</taxon>
        <taxon>Cellvibrionaceae</taxon>
        <taxon>Cellvibrio</taxon>
    </lineage>
</organism>
<evidence type="ECO:0000256" key="1">
    <source>
        <dbReference type="SAM" id="Phobius"/>
    </source>
</evidence>
<sequence>MNIQQHERIARIKQISGYLYVCLTWARYALWLMWPLLAVIFFIGDKVNFTIGSVQIDDVELTLFMRLLIVTITSLFWFLILKLIHHFRALIKHFAEGDIFNKTAIDHARKALLNGLVIYGLYVGSALASWFYSATQIAPVSVVVNADFILALMFFGLMYVLLWALEIGCDLNEESELTI</sequence>
<keyword evidence="3" id="KW-1185">Reference proteome</keyword>
<evidence type="ECO:0000313" key="3">
    <source>
        <dbReference type="Proteomes" id="UP001253595"/>
    </source>
</evidence>
<evidence type="ECO:0000313" key="2">
    <source>
        <dbReference type="EMBL" id="MDR7091412.1"/>
    </source>
</evidence>
<dbReference type="RefSeq" id="WP_310074690.1">
    <property type="nucleotide sequence ID" value="NZ_JAVDVX010000006.1"/>
</dbReference>
<feature type="transmembrane region" description="Helical" evidence="1">
    <location>
        <begin position="111"/>
        <end position="132"/>
    </location>
</feature>
<feature type="transmembrane region" description="Helical" evidence="1">
    <location>
        <begin position="144"/>
        <end position="165"/>
    </location>
</feature>
<keyword evidence="1" id="KW-1133">Transmembrane helix</keyword>
<feature type="transmembrane region" description="Helical" evidence="1">
    <location>
        <begin position="63"/>
        <end position="84"/>
    </location>
</feature>
<protein>
    <submittedName>
        <fullName evidence="2">Cation transporter-like permease</fullName>
    </submittedName>
</protein>
<reference evidence="2 3" key="1">
    <citation type="submission" date="2023-07" db="EMBL/GenBank/DDBJ databases">
        <title>Sorghum-associated microbial communities from plants grown in Nebraska, USA.</title>
        <authorList>
            <person name="Schachtman D."/>
        </authorList>
    </citation>
    <scope>NUCLEOTIDE SEQUENCE [LARGE SCALE GENOMIC DNA]</scope>
    <source>
        <strain evidence="2 3">BE190</strain>
    </source>
</reference>
<gene>
    <name evidence="2" type="ORF">J2X05_003447</name>
</gene>
<keyword evidence="1" id="KW-0472">Membrane</keyword>